<evidence type="ECO:0000313" key="2">
    <source>
        <dbReference type="Proteomes" id="UP001055879"/>
    </source>
</evidence>
<organism evidence="1 2">
    <name type="scientific">Arctium lappa</name>
    <name type="common">Greater burdock</name>
    <name type="synonym">Lappa major</name>
    <dbReference type="NCBI Taxonomy" id="4217"/>
    <lineage>
        <taxon>Eukaryota</taxon>
        <taxon>Viridiplantae</taxon>
        <taxon>Streptophyta</taxon>
        <taxon>Embryophyta</taxon>
        <taxon>Tracheophyta</taxon>
        <taxon>Spermatophyta</taxon>
        <taxon>Magnoliopsida</taxon>
        <taxon>eudicotyledons</taxon>
        <taxon>Gunneridae</taxon>
        <taxon>Pentapetalae</taxon>
        <taxon>asterids</taxon>
        <taxon>campanulids</taxon>
        <taxon>Asterales</taxon>
        <taxon>Asteraceae</taxon>
        <taxon>Carduoideae</taxon>
        <taxon>Cardueae</taxon>
        <taxon>Arctiinae</taxon>
        <taxon>Arctium</taxon>
    </lineage>
</organism>
<evidence type="ECO:0000313" key="1">
    <source>
        <dbReference type="EMBL" id="KAI3673817.1"/>
    </source>
</evidence>
<keyword evidence="2" id="KW-1185">Reference proteome</keyword>
<accession>A0ACB8XVD7</accession>
<proteinExistence type="predicted"/>
<comment type="caution">
    <text evidence="1">The sequence shown here is derived from an EMBL/GenBank/DDBJ whole genome shotgun (WGS) entry which is preliminary data.</text>
</comment>
<dbReference type="EMBL" id="CM042061">
    <property type="protein sequence ID" value="KAI3673817.1"/>
    <property type="molecule type" value="Genomic_DNA"/>
</dbReference>
<sequence length="1023" mass="112295">MKWKRGPVIGRGSSATVYLATTIAGDLFAVKSGDLSTSTSLQKEQHFLSQLNSPHIISYIGFNIDHNNNNKPNYNLFMEYAPGGTISDVIKNHGGSLHESLIRSYTHQILIGLHHLHSNNIVHCDLKCENILVGEKGVKIGDLGCAKSAENGGRDFSGTPVFMAPEVARGEGQGFASDVWALGCVVIEMASGCNPWPELNDPVSGLYKIGFSGELPEFPRWLSAEGQDFLEKSLRRDVKERWTTEQLFGHPFVNNLNPDFVKVENLTKFSPTSVLDQDFWSCLEVPESSSEIMQVVRFSDGSPMDRIKRLSKGCGLVNLFLDDWRDEEKWILIRSNDIEESVKISCLCLDFGVEKMGDFGFLMMENDVVEGGNGSVTNGFVSRFLDFENTIDDDYLIGLTSGSAKFGPIGIETAASGSTRFQLLDLKHGRRRGGGNGVDKRKMEAATLGSAQFTTFSGSLGSRRWPLKLNRNIIGFKSPTKISVRASAIRGDDSAVTLLDYGAGNVQSIRNAIRYLGLDIKDVQTPEDILNAKRLIFPGVGAFAAMMDVLNNNGMAEALRTYIENDRPFLGICLGMQLLFESSEEKGQVRGLGLIPGVVGRFDSSNGCRVPHIGWNALQIKPDSVILDDIANRHVYFVHSYRAIPSEENEEWVSSTCNYGIDFISSIRRGNVHAVQFHPEKSGDVGLSILRKFLLPNSQTKKPFEGKATQLAKRVIACLDVRTNDNGDLVVTKGDQYDVREQTEENEVRNLGKPVELAGQYYKDGADEISFLNITGFRDFPLGDLPMLEILRRTSENVFVPLTVGGGIRDFTDGNGRYYSSLEVASEYFRSGADKISIGSDAVYAAEEYLKTGVKTGNSSLEQISRVYGNQAVVVSIDPRRQYIASPYEVGFKSVKVRNLGPNGEEYAWYQCTVKGGREGRPIGAYELAKAVEELGAGEILLNCIDCDGQGKGFDIDLIKLISDAVGIPVIASSGAGTVGHFSEVFSQTNASAALAAGIFHRKEVPIQSVKNHLLREGIEVRM</sequence>
<reference evidence="2" key="1">
    <citation type="journal article" date="2022" name="Mol. Ecol. Resour.">
        <title>The genomes of chicory, endive, great burdock and yacon provide insights into Asteraceae palaeo-polyploidization history and plant inulin production.</title>
        <authorList>
            <person name="Fan W."/>
            <person name="Wang S."/>
            <person name="Wang H."/>
            <person name="Wang A."/>
            <person name="Jiang F."/>
            <person name="Liu H."/>
            <person name="Zhao H."/>
            <person name="Xu D."/>
            <person name="Zhang Y."/>
        </authorList>
    </citation>
    <scope>NUCLEOTIDE SEQUENCE [LARGE SCALE GENOMIC DNA]</scope>
    <source>
        <strain evidence="2">cv. Niubang</strain>
    </source>
</reference>
<name>A0ACB8XVD7_ARCLA</name>
<dbReference type="Proteomes" id="UP001055879">
    <property type="component" value="Linkage Group LG15"/>
</dbReference>
<gene>
    <name evidence="1" type="ORF">L6452_39947</name>
</gene>
<reference evidence="1 2" key="2">
    <citation type="journal article" date="2022" name="Mol. Ecol. Resour.">
        <title>The genomes of chicory, endive, great burdock and yacon provide insights into Asteraceae paleo-polyploidization history and plant inulin production.</title>
        <authorList>
            <person name="Fan W."/>
            <person name="Wang S."/>
            <person name="Wang H."/>
            <person name="Wang A."/>
            <person name="Jiang F."/>
            <person name="Liu H."/>
            <person name="Zhao H."/>
            <person name="Xu D."/>
            <person name="Zhang Y."/>
        </authorList>
    </citation>
    <scope>NUCLEOTIDE SEQUENCE [LARGE SCALE GENOMIC DNA]</scope>
    <source>
        <strain evidence="2">cv. Niubang</strain>
    </source>
</reference>
<protein>
    <submittedName>
        <fullName evidence="1">Uncharacterized protein</fullName>
    </submittedName>
</protein>